<name>A0A8J6FML3_ELECQ</name>
<evidence type="ECO:0000256" key="3">
    <source>
        <dbReference type="ARBA" id="ARBA00022989"/>
    </source>
</evidence>
<dbReference type="InterPro" id="IPR050307">
    <property type="entry name" value="Sterol_Desaturase_Related"/>
</dbReference>
<protein>
    <recommendedName>
        <fullName evidence="6">Fatty acid hydroxylase domain-containing protein</fullName>
    </recommendedName>
</protein>
<gene>
    <name evidence="7" type="ORF">GDO78_005566</name>
</gene>
<feature type="non-terminal residue" evidence="7">
    <location>
        <position position="261"/>
    </location>
</feature>
<organism evidence="7 8">
    <name type="scientific">Eleutherodactylus coqui</name>
    <name type="common">Puerto Rican coqui</name>
    <dbReference type="NCBI Taxonomy" id="57060"/>
    <lineage>
        <taxon>Eukaryota</taxon>
        <taxon>Metazoa</taxon>
        <taxon>Chordata</taxon>
        <taxon>Craniata</taxon>
        <taxon>Vertebrata</taxon>
        <taxon>Euteleostomi</taxon>
        <taxon>Amphibia</taxon>
        <taxon>Batrachia</taxon>
        <taxon>Anura</taxon>
        <taxon>Neobatrachia</taxon>
        <taxon>Hyloidea</taxon>
        <taxon>Eleutherodactylidae</taxon>
        <taxon>Eleutherodactylinae</taxon>
        <taxon>Eleutherodactylus</taxon>
        <taxon>Eleutherodactylus</taxon>
    </lineage>
</organism>
<dbReference type="GO" id="GO:0016491">
    <property type="term" value="F:oxidoreductase activity"/>
    <property type="evidence" value="ECO:0007669"/>
    <property type="project" value="InterPro"/>
</dbReference>
<dbReference type="InterPro" id="IPR006694">
    <property type="entry name" value="Fatty_acid_hydroxylase"/>
</dbReference>
<keyword evidence="2 5" id="KW-0812">Transmembrane</keyword>
<dbReference type="Proteomes" id="UP000770717">
    <property type="component" value="Unassembled WGS sequence"/>
</dbReference>
<dbReference type="GO" id="GO:0016020">
    <property type="term" value="C:membrane"/>
    <property type="evidence" value="ECO:0007669"/>
    <property type="project" value="UniProtKB-SubCell"/>
</dbReference>
<accession>A0A8J6FML3</accession>
<evidence type="ECO:0000256" key="5">
    <source>
        <dbReference type="SAM" id="Phobius"/>
    </source>
</evidence>
<keyword evidence="3 5" id="KW-1133">Transmembrane helix</keyword>
<evidence type="ECO:0000256" key="1">
    <source>
        <dbReference type="ARBA" id="ARBA00004370"/>
    </source>
</evidence>
<dbReference type="GO" id="GO:0005506">
    <property type="term" value="F:iron ion binding"/>
    <property type="evidence" value="ECO:0007669"/>
    <property type="project" value="InterPro"/>
</dbReference>
<dbReference type="EMBL" id="WNTK01000002">
    <property type="protein sequence ID" value="KAG9489685.1"/>
    <property type="molecule type" value="Genomic_DNA"/>
</dbReference>
<keyword evidence="8" id="KW-1185">Reference proteome</keyword>
<evidence type="ECO:0000256" key="4">
    <source>
        <dbReference type="ARBA" id="ARBA00023136"/>
    </source>
</evidence>
<evidence type="ECO:0000313" key="7">
    <source>
        <dbReference type="EMBL" id="KAG9489685.1"/>
    </source>
</evidence>
<dbReference type="Pfam" id="PF04116">
    <property type="entry name" value="FA_hydroxylase"/>
    <property type="match status" value="1"/>
</dbReference>
<evidence type="ECO:0000256" key="2">
    <source>
        <dbReference type="ARBA" id="ARBA00022692"/>
    </source>
</evidence>
<sequence length="261" mass="30192">MNSSTSSQHLILQPFWDYLLTEFSSSVNSPVFPVLLAFSGYVCFSFPFAVIDMMGVQCHFFYQYKIQKNKQPTIRMMTVCIWKAVFNHVIYVFPTVFLNWLCMPPVSLPVSAPSVCTLLGEVLGCLLLFDLQYFIWHVLHHKNYWLYKKVHAVHHEYVAPFSWSSQNLSGYELMTVGFWSTMNPIQLGCHPLTSWTCNLLSIWMSVDDHIGYDFPWSLHRIFPLGLYGGALAHDLHHQKPGTNFSPFFRHWDIICGTSCSM</sequence>
<evidence type="ECO:0000313" key="8">
    <source>
        <dbReference type="Proteomes" id="UP000770717"/>
    </source>
</evidence>
<reference evidence="7" key="1">
    <citation type="thesis" date="2020" institute="ProQuest LLC" country="789 East Eisenhower Parkway, Ann Arbor, MI, USA">
        <title>Comparative Genomics and Chromosome Evolution.</title>
        <authorList>
            <person name="Mudd A.B."/>
        </authorList>
    </citation>
    <scope>NUCLEOTIDE SEQUENCE</scope>
    <source>
        <strain evidence="7">HN-11 Male</strain>
        <tissue evidence="7">Kidney and liver</tissue>
    </source>
</reference>
<evidence type="ECO:0000259" key="6">
    <source>
        <dbReference type="Pfam" id="PF04116"/>
    </source>
</evidence>
<feature type="transmembrane region" description="Helical" evidence="5">
    <location>
        <begin position="76"/>
        <end position="98"/>
    </location>
</feature>
<comment type="caution">
    <text evidence="7">The sequence shown here is derived from an EMBL/GenBank/DDBJ whole genome shotgun (WGS) entry which is preliminary data.</text>
</comment>
<dbReference type="GO" id="GO:0008610">
    <property type="term" value="P:lipid biosynthetic process"/>
    <property type="evidence" value="ECO:0007669"/>
    <property type="project" value="InterPro"/>
</dbReference>
<comment type="subcellular location">
    <subcellularLocation>
        <location evidence="1">Membrane</location>
    </subcellularLocation>
</comment>
<dbReference type="AlphaFoldDB" id="A0A8J6FML3"/>
<dbReference type="PANTHER" id="PTHR11863">
    <property type="entry name" value="STEROL DESATURASE"/>
    <property type="match status" value="1"/>
</dbReference>
<feature type="transmembrane region" description="Helical" evidence="5">
    <location>
        <begin position="31"/>
        <end position="55"/>
    </location>
</feature>
<keyword evidence="4 5" id="KW-0472">Membrane</keyword>
<feature type="transmembrane region" description="Helical" evidence="5">
    <location>
        <begin position="118"/>
        <end position="139"/>
    </location>
</feature>
<dbReference type="OrthoDB" id="1658724at2759"/>
<proteinExistence type="predicted"/>
<feature type="domain" description="Fatty acid hydroxylase" evidence="6">
    <location>
        <begin position="123"/>
        <end position="257"/>
    </location>
</feature>